<feature type="region of interest" description="Disordered" evidence="3">
    <location>
        <begin position="447"/>
        <end position="472"/>
    </location>
</feature>
<dbReference type="GO" id="GO:0070034">
    <property type="term" value="F:telomerase RNA binding"/>
    <property type="evidence" value="ECO:0007669"/>
    <property type="project" value="InterPro"/>
</dbReference>
<evidence type="ECO:0000256" key="3">
    <source>
        <dbReference type="SAM" id="MobiDB-lite"/>
    </source>
</evidence>
<evidence type="ECO:0000256" key="2">
    <source>
        <dbReference type="PROSITE-ProRule" id="PRU01288"/>
    </source>
</evidence>
<dbReference type="InterPro" id="IPR012677">
    <property type="entry name" value="Nucleotide-bd_a/b_plait_sf"/>
</dbReference>
<feature type="compositionally biased region" description="Polar residues" evidence="3">
    <location>
        <begin position="231"/>
        <end position="253"/>
    </location>
</feature>
<dbReference type="PROSITE" id="PS51939">
    <property type="entry name" value="XRRM"/>
    <property type="match status" value="1"/>
</dbReference>
<dbReference type="EMBL" id="JAGHQL010000037">
    <property type="protein sequence ID" value="KAH0543196.1"/>
    <property type="molecule type" value="Genomic_DNA"/>
</dbReference>
<evidence type="ECO:0000313" key="5">
    <source>
        <dbReference type="EMBL" id="KAH0543196.1"/>
    </source>
</evidence>
<dbReference type="GO" id="GO:1990904">
    <property type="term" value="C:ribonucleoprotein complex"/>
    <property type="evidence" value="ECO:0007669"/>
    <property type="project" value="UniProtKB-UniRule"/>
</dbReference>
<dbReference type="OrthoDB" id="5403864at2759"/>
<dbReference type="Pfam" id="PF19977">
    <property type="entry name" value="xRRM"/>
    <property type="match status" value="1"/>
</dbReference>
<feature type="compositionally biased region" description="Basic residues" evidence="3">
    <location>
        <begin position="463"/>
        <end position="472"/>
    </location>
</feature>
<dbReference type="InterPro" id="IPR045537">
    <property type="entry name" value="Lar7_xRRM"/>
</dbReference>
<dbReference type="Proteomes" id="UP000698800">
    <property type="component" value="Unassembled WGS sequence"/>
</dbReference>
<keyword evidence="1 2" id="KW-0694">RNA-binding</keyword>
<reference evidence="5" key="1">
    <citation type="submission" date="2021-03" db="EMBL/GenBank/DDBJ databases">
        <title>Comparative genomics and phylogenomic investigation of the class Geoglossomycetes provide insights into ecological specialization and systematics.</title>
        <authorList>
            <person name="Melie T."/>
            <person name="Pirro S."/>
            <person name="Miller A.N."/>
            <person name="Quandt A."/>
        </authorList>
    </citation>
    <scope>NUCLEOTIDE SEQUENCE</scope>
    <source>
        <strain evidence="5">GBOQ0MN5Z8</strain>
    </source>
</reference>
<feature type="domain" description="XRRM" evidence="4">
    <location>
        <begin position="259"/>
        <end position="437"/>
    </location>
</feature>
<protein>
    <recommendedName>
        <fullName evidence="4">XRRM domain-containing protein</fullName>
    </recommendedName>
</protein>
<evidence type="ECO:0000256" key="1">
    <source>
        <dbReference type="ARBA" id="ARBA00022884"/>
    </source>
</evidence>
<accession>A0A9P8I957</accession>
<dbReference type="InterPro" id="IPR014886">
    <property type="entry name" value="La_xRRM"/>
</dbReference>
<dbReference type="Gene3D" id="3.30.70.330">
    <property type="match status" value="1"/>
</dbReference>
<feature type="compositionally biased region" description="Polar residues" evidence="3">
    <location>
        <begin position="302"/>
        <end position="322"/>
    </location>
</feature>
<comment type="caution">
    <text evidence="5">The sequence shown here is derived from an EMBL/GenBank/DDBJ whole genome shotgun (WGS) entry which is preliminary data.</text>
</comment>
<evidence type="ECO:0000259" key="4">
    <source>
        <dbReference type="PROSITE" id="PS51939"/>
    </source>
</evidence>
<feature type="region of interest" description="Disordered" evidence="3">
    <location>
        <begin position="226"/>
        <end position="253"/>
    </location>
</feature>
<keyword evidence="6" id="KW-1185">Reference proteome</keyword>
<dbReference type="AlphaFoldDB" id="A0A9P8I957"/>
<feature type="region of interest" description="Disordered" evidence="3">
    <location>
        <begin position="300"/>
        <end position="322"/>
    </location>
</feature>
<organism evidence="5 6">
    <name type="scientific">Glutinoglossum americanum</name>
    <dbReference type="NCBI Taxonomy" id="1670608"/>
    <lineage>
        <taxon>Eukaryota</taxon>
        <taxon>Fungi</taxon>
        <taxon>Dikarya</taxon>
        <taxon>Ascomycota</taxon>
        <taxon>Pezizomycotina</taxon>
        <taxon>Geoglossomycetes</taxon>
        <taxon>Geoglossales</taxon>
        <taxon>Geoglossaceae</taxon>
        <taxon>Glutinoglossum</taxon>
    </lineage>
</organism>
<evidence type="ECO:0000313" key="6">
    <source>
        <dbReference type="Proteomes" id="UP000698800"/>
    </source>
</evidence>
<dbReference type="GO" id="GO:1904868">
    <property type="term" value="P:telomerase catalytic core complex assembly"/>
    <property type="evidence" value="ECO:0007669"/>
    <property type="project" value="InterPro"/>
</dbReference>
<gene>
    <name evidence="5" type="ORF">FGG08_002457</name>
</gene>
<name>A0A9P8I957_9PEZI</name>
<proteinExistence type="predicted"/>
<sequence length="472" mass="52854">MFIPRQLQRRASTIRAVVAQPDERQRPSKRQRLDDTSRSSVLKTAASTAVAGAERKIYYEEILCGLELLLSDYAYTRPESKKWLVERERLVGEEGGCIHLSAFLDSPVFARCSPPVTQTALQKALELCRSEMLELSLDRYHVRRVHASQSAESSVDWDAQSIYVEPHLSSLALSPPKLIHHLLSYHGTPRSMFPAQHVYVGKRPSAEWKKRDLEYQALRMAESRPPYYSIGNRTGRQQHLTAPTGPSQTKTQSLLTKRDYPTGLLVYITNLHPSATKASIVALVGRNVDEHFRELCEVQGEKGTTSETPQALSTLSNSSPTSETTSLSIMYMDYTPGTTTATIRLSSAADADKVITTLAARRIFHTAKDSCRYNVRDNDTNGEQGNAVKAELVTGMRERIYWEEQVWKGKRGKKAKKKNDWGIGQGGLVYDDDDISVQGGIPEEGAKLVFGKDPENPNFRAKNTGKHIKFQD</sequence>